<dbReference type="PANTHER" id="PTHR47027">
    <property type="entry name" value="REVERSE TRANSCRIPTASE DOMAIN-CONTAINING PROTEIN"/>
    <property type="match status" value="1"/>
</dbReference>
<dbReference type="SUPFAM" id="SSF56672">
    <property type="entry name" value="DNA/RNA polymerases"/>
    <property type="match status" value="1"/>
</dbReference>
<dbReference type="PROSITE" id="PS00028">
    <property type="entry name" value="ZINC_FINGER_C2H2_1"/>
    <property type="match status" value="1"/>
</dbReference>
<gene>
    <name evidence="2" type="primary">F52C9.6_92</name>
    <name evidence="2" type="ORF">N1851_030994</name>
</gene>
<reference evidence="2" key="1">
    <citation type="journal article" date="2023" name="Front. Mar. Sci.">
        <title>A new Merluccius polli reference genome to investigate the effects of global change in West African waters.</title>
        <authorList>
            <person name="Mateo J.L."/>
            <person name="Blanco-Fernandez C."/>
            <person name="Garcia-Vazquez E."/>
            <person name="Machado-Schiaffino G."/>
        </authorList>
    </citation>
    <scope>NUCLEOTIDE SEQUENCE</scope>
    <source>
        <strain evidence="2">C29</strain>
        <tissue evidence="2">Fin</tissue>
    </source>
</reference>
<dbReference type="InterPro" id="IPR043502">
    <property type="entry name" value="DNA/RNA_pol_sf"/>
</dbReference>
<protein>
    <submittedName>
        <fullName evidence="2">Uncharacterized transposon-derived protein F52C9.6</fullName>
    </submittedName>
</protein>
<dbReference type="Proteomes" id="UP001174136">
    <property type="component" value="Unassembled WGS sequence"/>
</dbReference>
<name>A0AA47M4G6_MERPO</name>
<comment type="caution">
    <text evidence="2">The sequence shown here is derived from an EMBL/GenBank/DDBJ whole genome shotgun (WGS) entry which is preliminary data.</text>
</comment>
<evidence type="ECO:0000313" key="2">
    <source>
        <dbReference type="EMBL" id="KAK0133470.1"/>
    </source>
</evidence>
<dbReference type="InterPro" id="IPR000477">
    <property type="entry name" value="RT_dom"/>
</dbReference>
<dbReference type="PROSITE" id="PS50878">
    <property type="entry name" value="RT_POL"/>
    <property type="match status" value="1"/>
</dbReference>
<dbReference type="PANTHER" id="PTHR47027:SF20">
    <property type="entry name" value="REVERSE TRANSCRIPTASE-LIKE PROTEIN WITH RNA-DIRECTED DNA POLYMERASE DOMAIN"/>
    <property type="match status" value="1"/>
</dbReference>
<sequence>MVRSKLLISIQPRGPRTAPNKILNRTALNSPTTKDNLRRLLAENLYKIPEESADWPALRQAIHSAALEALGQSRKRHQDWFDCNSAEIQSLLKTKHEAHKALLSCPGSPTLKTTFTAARTATQRALRNMEDTWWVQKAHEIQNLADCNNTQGFYDAIKTLYGPRKRAIAPVRSADGSTLFKDRHEILARELQSEFFKVNVGVKQGCVLAPVLFNILLSAITCLFHRVMGHEDGVHVEYRLDGSLFNIRRLQAHTKTKTSQICELQYADDCAILAHSPDSMQHALNTISSLYQSFGLQVNIQKTEVMFHLNTSAPTPPSFHIHGVPLKTVDHFTYLGSTLSSCCSLDTEIHNRINKASSSFGRLRSRVFENRNLKVSTKVAVYNAVCLSTLLYGAESWTPYRQHITNLEAFHIRCLQKILSLSWEDRIPHTDILSSTGSICMEAAMAKKHLRWIGHTMPEHRLPRQVLYSQLMGAKRSAGGQKRRFKDYTRDLLKRANIPLTQLENLALNRSAWQVTCASVVSEIHQTNQDRRSERRIQRHQRAAGTSLASGFPCSICGRMCGSRIGLYAHEKWHQRQCR</sequence>
<accession>A0AA47M4G6</accession>
<proteinExistence type="predicted"/>
<dbReference type="Pfam" id="PF00078">
    <property type="entry name" value="RVT_1"/>
    <property type="match status" value="1"/>
</dbReference>
<keyword evidence="3" id="KW-1185">Reference proteome</keyword>
<dbReference type="AlphaFoldDB" id="A0AA47M4G6"/>
<evidence type="ECO:0000313" key="3">
    <source>
        <dbReference type="Proteomes" id="UP001174136"/>
    </source>
</evidence>
<dbReference type="EMBL" id="JAOPHQ010005985">
    <property type="protein sequence ID" value="KAK0133470.1"/>
    <property type="molecule type" value="Genomic_DNA"/>
</dbReference>
<evidence type="ECO:0000259" key="1">
    <source>
        <dbReference type="PROSITE" id="PS50878"/>
    </source>
</evidence>
<organism evidence="2 3">
    <name type="scientific">Merluccius polli</name>
    <name type="common">Benguela hake</name>
    <name type="synonym">Merluccius cadenati</name>
    <dbReference type="NCBI Taxonomy" id="89951"/>
    <lineage>
        <taxon>Eukaryota</taxon>
        <taxon>Metazoa</taxon>
        <taxon>Chordata</taxon>
        <taxon>Craniata</taxon>
        <taxon>Vertebrata</taxon>
        <taxon>Euteleostomi</taxon>
        <taxon>Actinopterygii</taxon>
        <taxon>Neopterygii</taxon>
        <taxon>Teleostei</taxon>
        <taxon>Neoteleostei</taxon>
        <taxon>Acanthomorphata</taxon>
        <taxon>Zeiogadaria</taxon>
        <taxon>Gadariae</taxon>
        <taxon>Gadiformes</taxon>
        <taxon>Gadoidei</taxon>
        <taxon>Merlucciidae</taxon>
        <taxon>Merluccius</taxon>
    </lineage>
</organism>
<feature type="domain" description="Reverse transcriptase" evidence="1">
    <location>
        <begin position="1"/>
        <end position="339"/>
    </location>
</feature>
<dbReference type="InterPro" id="IPR013087">
    <property type="entry name" value="Znf_C2H2_type"/>
</dbReference>